<dbReference type="AlphaFoldDB" id="A0A1L9S8K6"/>
<sequence length="132" mass="14762">MSGSSRIEQQLRKGPEVGEIAWLIRPFSFWRAVLPGFRRYGCAAPALCGLLPVSRSILRFPARTAAALSLFHISATPFFRSELARWLTVSIAGRLKLGFFAPRQPLRVVESFPRSRNVAAPPDARDENRLRG</sequence>
<protein>
    <submittedName>
        <fullName evidence="1">Uncharacterized protein</fullName>
    </submittedName>
</protein>
<dbReference type="EMBL" id="KV878352">
    <property type="protein sequence ID" value="OJJ43477.1"/>
    <property type="molecule type" value="Genomic_DNA"/>
</dbReference>
<proteinExistence type="predicted"/>
<dbReference type="VEuPathDB" id="FungiDB:ASPZODRAFT_19570"/>
<reference evidence="2" key="1">
    <citation type="journal article" date="2017" name="Genome Biol.">
        <title>Comparative genomics reveals high biological diversity and specific adaptations in the industrially and medically important fungal genus Aspergillus.</title>
        <authorList>
            <person name="de Vries R.P."/>
            <person name="Riley R."/>
            <person name="Wiebenga A."/>
            <person name="Aguilar-Osorio G."/>
            <person name="Amillis S."/>
            <person name="Uchima C.A."/>
            <person name="Anderluh G."/>
            <person name="Asadollahi M."/>
            <person name="Askin M."/>
            <person name="Barry K."/>
            <person name="Battaglia E."/>
            <person name="Bayram O."/>
            <person name="Benocci T."/>
            <person name="Braus-Stromeyer S.A."/>
            <person name="Caldana C."/>
            <person name="Canovas D."/>
            <person name="Cerqueira G.C."/>
            <person name="Chen F."/>
            <person name="Chen W."/>
            <person name="Choi C."/>
            <person name="Clum A."/>
            <person name="Dos Santos R.A."/>
            <person name="Damasio A.R."/>
            <person name="Diallinas G."/>
            <person name="Emri T."/>
            <person name="Fekete E."/>
            <person name="Flipphi M."/>
            <person name="Freyberg S."/>
            <person name="Gallo A."/>
            <person name="Gournas C."/>
            <person name="Habgood R."/>
            <person name="Hainaut M."/>
            <person name="Harispe M.L."/>
            <person name="Henrissat B."/>
            <person name="Hilden K.S."/>
            <person name="Hope R."/>
            <person name="Hossain A."/>
            <person name="Karabika E."/>
            <person name="Karaffa L."/>
            <person name="Karanyi Z."/>
            <person name="Krasevec N."/>
            <person name="Kuo A."/>
            <person name="Kusch H."/>
            <person name="LaButti K."/>
            <person name="Lagendijk E.L."/>
            <person name="Lapidus A."/>
            <person name="Levasseur A."/>
            <person name="Lindquist E."/>
            <person name="Lipzen A."/>
            <person name="Logrieco A.F."/>
            <person name="MacCabe A."/>
            <person name="Maekelae M.R."/>
            <person name="Malavazi I."/>
            <person name="Melin P."/>
            <person name="Meyer V."/>
            <person name="Mielnichuk N."/>
            <person name="Miskei M."/>
            <person name="Molnar A.P."/>
            <person name="Mule G."/>
            <person name="Ngan C.Y."/>
            <person name="Orejas M."/>
            <person name="Orosz E."/>
            <person name="Ouedraogo J.P."/>
            <person name="Overkamp K.M."/>
            <person name="Park H.-S."/>
            <person name="Perrone G."/>
            <person name="Piumi F."/>
            <person name="Punt P.J."/>
            <person name="Ram A.F."/>
            <person name="Ramon A."/>
            <person name="Rauscher S."/>
            <person name="Record E."/>
            <person name="Riano-Pachon D.M."/>
            <person name="Robert V."/>
            <person name="Roehrig J."/>
            <person name="Ruller R."/>
            <person name="Salamov A."/>
            <person name="Salih N.S."/>
            <person name="Samson R.A."/>
            <person name="Sandor E."/>
            <person name="Sanguinetti M."/>
            <person name="Schuetze T."/>
            <person name="Sepcic K."/>
            <person name="Shelest E."/>
            <person name="Sherlock G."/>
            <person name="Sophianopoulou V."/>
            <person name="Squina F.M."/>
            <person name="Sun H."/>
            <person name="Susca A."/>
            <person name="Todd R.B."/>
            <person name="Tsang A."/>
            <person name="Unkles S.E."/>
            <person name="van de Wiele N."/>
            <person name="van Rossen-Uffink D."/>
            <person name="Oliveira J.V."/>
            <person name="Vesth T.C."/>
            <person name="Visser J."/>
            <person name="Yu J.-H."/>
            <person name="Zhou M."/>
            <person name="Andersen M.R."/>
            <person name="Archer D.B."/>
            <person name="Baker S.E."/>
            <person name="Benoit I."/>
            <person name="Brakhage A.A."/>
            <person name="Braus G.H."/>
            <person name="Fischer R."/>
            <person name="Frisvad J.C."/>
            <person name="Goldman G.H."/>
            <person name="Houbraken J."/>
            <person name="Oakley B."/>
            <person name="Pocsi I."/>
            <person name="Scazzocchio C."/>
            <person name="Seiboth B."/>
            <person name="vanKuyk P.A."/>
            <person name="Wortman J."/>
            <person name="Dyer P.S."/>
            <person name="Grigoriev I.V."/>
        </authorList>
    </citation>
    <scope>NUCLEOTIDE SEQUENCE [LARGE SCALE GENOMIC DNA]</scope>
    <source>
        <strain evidence="2">CBS 506.65</strain>
    </source>
</reference>
<evidence type="ECO:0000313" key="1">
    <source>
        <dbReference type="EMBL" id="OJJ43477.1"/>
    </source>
</evidence>
<gene>
    <name evidence="1" type="ORF">ASPZODRAFT_19570</name>
</gene>
<name>A0A1L9S8K6_9EURO</name>
<dbReference type="GeneID" id="34613890"/>
<keyword evidence="2" id="KW-1185">Reference proteome</keyword>
<evidence type="ECO:0000313" key="2">
    <source>
        <dbReference type="Proteomes" id="UP000184188"/>
    </source>
</evidence>
<accession>A0A1L9S8K6</accession>
<dbReference type="Proteomes" id="UP000184188">
    <property type="component" value="Unassembled WGS sequence"/>
</dbReference>
<dbReference type="RefSeq" id="XP_022577987.1">
    <property type="nucleotide sequence ID" value="XM_022727426.1"/>
</dbReference>
<organism evidence="1 2">
    <name type="scientific">Penicilliopsis zonata CBS 506.65</name>
    <dbReference type="NCBI Taxonomy" id="1073090"/>
    <lineage>
        <taxon>Eukaryota</taxon>
        <taxon>Fungi</taxon>
        <taxon>Dikarya</taxon>
        <taxon>Ascomycota</taxon>
        <taxon>Pezizomycotina</taxon>
        <taxon>Eurotiomycetes</taxon>
        <taxon>Eurotiomycetidae</taxon>
        <taxon>Eurotiales</taxon>
        <taxon>Aspergillaceae</taxon>
        <taxon>Penicilliopsis</taxon>
    </lineage>
</organism>